<evidence type="ECO:0000313" key="2">
    <source>
        <dbReference type="EMBL" id="KPJ13728.1"/>
    </source>
</evidence>
<dbReference type="EMBL" id="KQ460615">
    <property type="protein sequence ID" value="KPJ13728.1"/>
    <property type="molecule type" value="Genomic_DNA"/>
</dbReference>
<proteinExistence type="predicted"/>
<name>A0A194R7C5_PAPMA</name>
<feature type="compositionally biased region" description="Basic and acidic residues" evidence="1">
    <location>
        <begin position="97"/>
        <end position="111"/>
    </location>
</feature>
<keyword evidence="3" id="KW-1185">Reference proteome</keyword>
<reference evidence="2 3" key="1">
    <citation type="journal article" date="2015" name="Nat. Commun.">
        <title>Outbred genome sequencing and CRISPR/Cas9 gene editing in butterflies.</title>
        <authorList>
            <person name="Li X."/>
            <person name="Fan D."/>
            <person name="Zhang W."/>
            <person name="Liu G."/>
            <person name="Zhang L."/>
            <person name="Zhao L."/>
            <person name="Fang X."/>
            <person name="Chen L."/>
            <person name="Dong Y."/>
            <person name="Chen Y."/>
            <person name="Ding Y."/>
            <person name="Zhao R."/>
            <person name="Feng M."/>
            <person name="Zhu Y."/>
            <person name="Feng Y."/>
            <person name="Jiang X."/>
            <person name="Zhu D."/>
            <person name="Xiang H."/>
            <person name="Feng X."/>
            <person name="Li S."/>
            <person name="Wang J."/>
            <person name="Zhang G."/>
            <person name="Kronforst M.R."/>
            <person name="Wang W."/>
        </authorList>
    </citation>
    <scope>NUCLEOTIDE SEQUENCE [LARGE SCALE GENOMIC DNA]</scope>
    <source>
        <strain evidence="2">Ya'a_city_454_Pm</strain>
        <tissue evidence="2">Whole body</tissue>
    </source>
</reference>
<gene>
    <name evidence="2" type="ORF">RR48_10912</name>
</gene>
<evidence type="ECO:0000256" key="1">
    <source>
        <dbReference type="SAM" id="MobiDB-lite"/>
    </source>
</evidence>
<evidence type="ECO:0000313" key="3">
    <source>
        <dbReference type="Proteomes" id="UP000053240"/>
    </source>
</evidence>
<dbReference type="InParanoid" id="A0A194R7C5"/>
<protein>
    <submittedName>
        <fullName evidence="2">Uncharacterized protein</fullName>
    </submittedName>
</protein>
<dbReference type="Proteomes" id="UP000053240">
    <property type="component" value="Unassembled WGS sequence"/>
</dbReference>
<dbReference type="AlphaFoldDB" id="A0A194R7C5"/>
<accession>A0A194R7C5</accession>
<organism evidence="2 3">
    <name type="scientific">Papilio machaon</name>
    <name type="common">Old World swallowtail butterfly</name>
    <dbReference type="NCBI Taxonomy" id="76193"/>
    <lineage>
        <taxon>Eukaryota</taxon>
        <taxon>Metazoa</taxon>
        <taxon>Ecdysozoa</taxon>
        <taxon>Arthropoda</taxon>
        <taxon>Hexapoda</taxon>
        <taxon>Insecta</taxon>
        <taxon>Pterygota</taxon>
        <taxon>Neoptera</taxon>
        <taxon>Endopterygota</taxon>
        <taxon>Lepidoptera</taxon>
        <taxon>Glossata</taxon>
        <taxon>Ditrysia</taxon>
        <taxon>Papilionoidea</taxon>
        <taxon>Papilionidae</taxon>
        <taxon>Papilioninae</taxon>
        <taxon>Papilio</taxon>
    </lineage>
</organism>
<feature type="region of interest" description="Disordered" evidence="1">
    <location>
        <begin position="87"/>
        <end position="111"/>
    </location>
</feature>
<sequence length="111" mass="11988">MRSHRGKYTTCIHKVAAAGLVTSFTPGTDWGTRQRRPSPDTSIYLRPVGIECGTCRCRAAIDAIILLSVNKRHNDVKGAACPNMSVRTGDGCISSRAADRRNSGGDDGLRR</sequence>